<keyword evidence="2" id="KW-1185">Reference proteome</keyword>
<dbReference type="RefSeq" id="WP_198944292.1">
    <property type="nucleotide sequence ID" value="NZ_LZZM01000063.1"/>
</dbReference>
<dbReference type="AlphaFoldDB" id="A0A1S8TV05"/>
<reference evidence="1 2" key="1">
    <citation type="submission" date="2016-05" db="EMBL/GenBank/DDBJ databases">
        <title>Microbial solvent formation.</title>
        <authorList>
            <person name="Poehlein A."/>
            <person name="Montoya Solano J.D."/>
            <person name="Flitsch S."/>
            <person name="Krabben P."/>
            <person name="Duerre P."/>
            <person name="Daniel R."/>
        </authorList>
    </citation>
    <scope>NUCLEOTIDE SEQUENCE [LARGE SCALE GENOMIC DNA]</scope>
    <source>
        <strain evidence="1 2">DSM 2619</strain>
    </source>
</reference>
<comment type="caution">
    <text evidence="1">The sequence shown here is derived from an EMBL/GenBank/DDBJ whole genome shotgun (WGS) entry which is preliminary data.</text>
</comment>
<name>A0A1S8TV05_9CLOT</name>
<dbReference type="STRING" id="29367.CLPUN_10840"/>
<evidence type="ECO:0000313" key="2">
    <source>
        <dbReference type="Proteomes" id="UP000190890"/>
    </source>
</evidence>
<proteinExistence type="predicted"/>
<sequence>MIKILIILIVGITILFVPDLCKTAKRADKNAHIILKNIKLTQNGQTFGIKYNTKKTSRNA</sequence>
<dbReference type="EMBL" id="LZZM01000063">
    <property type="protein sequence ID" value="OOM81521.1"/>
    <property type="molecule type" value="Genomic_DNA"/>
</dbReference>
<dbReference type="Proteomes" id="UP000190890">
    <property type="component" value="Unassembled WGS sequence"/>
</dbReference>
<gene>
    <name evidence="1" type="ORF">CLPUN_10840</name>
</gene>
<accession>A0A1S8TV05</accession>
<evidence type="ECO:0000313" key="1">
    <source>
        <dbReference type="EMBL" id="OOM81521.1"/>
    </source>
</evidence>
<organism evidence="1 2">
    <name type="scientific">Clostridium puniceum</name>
    <dbReference type="NCBI Taxonomy" id="29367"/>
    <lineage>
        <taxon>Bacteria</taxon>
        <taxon>Bacillati</taxon>
        <taxon>Bacillota</taxon>
        <taxon>Clostridia</taxon>
        <taxon>Eubacteriales</taxon>
        <taxon>Clostridiaceae</taxon>
        <taxon>Clostridium</taxon>
    </lineage>
</organism>
<protein>
    <submittedName>
        <fullName evidence="1">Uncharacterized protein</fullName>
    </submittedName>
</protein>